<feature type="chain" id="PRO_5004276461" description="Tetratricopeptide repeat protein" evidence="1">
    <location>
        <begin position="25"/>
        <end position="713"/>
    </location>
</feature>
<dbReference type="Proteomes" id="UP000008080">
    <property type="component" value="Chromosome"/>
</dbReference>
<evidence type="ECO:0008006" key="4">
    <source>
        <dbReference type="Google" id="ProtNLM"/>
    </source>
</evidence>
<evidence type="ECO:0000256" key="1">
    <source>
        <dbReference type="SAM" id="SignalP"/>
    </source>
</evidence>
<dbReference type="HOGENOM" id="CLU_391652_0_0_7"/>
<dbReference type="InterPro" id="IPR011990">
    <property type="entry name" value="TPR-like_helical_dom_sf"/>
</dbReference>
<proteinExistence type="predicted"/>
<keyword evidence="3" id="KW-1185">Reference proteome</keyword>
<protein>
    <recommendedName>
        <fullName evidence="4">Tetratricopeptide repeat protein</fullName>
    </recommendedName>
</protein>
<dbReference type="Gene3D" id="1.25.40.10">
    <property type="entry name" value="Tetratricopeptide repeat domain"/>
    <property type="match status" value="1"/>
</dbReference>
<dbReference type="AlphaFoldDB" id="Q6MMZ5"/>
<dbReference type="EMBL" id="BX842650">
    <property type="protein sequence ID" value="CAE79358.1"/>
    <property type="molecule type" value="Genomic_DNA"/>
</dbReference>
<reference evidence="2 3" key="1">
    <citation type="journal article" date="2004" name="Science">
        <title>A predator unmasked: life cycle of Bdellovibrio bacteriovorus from a genomic perspective.</title>
        <authorList>
            <person name="Rendulic S."/>
            <person name="Jagtap P."/>
            <person name="Rosinus A."/>
            <person name="Eppinger M."/>
            <person name="Baar C."/>
            <person name="Lanz C."/>
            <person name="Keller H."/>
            <person name="Lambert C."/>
            <person name="Evans K.J."/>
            <person name="Goesmann A."/>
            <person name="Meyer F."/>
            <person name="Sockett R.E."/>
            <person name="Schuster S.C."/>
        </authorList>
    </citation>
    <scope>NUCLEOTIDE SEQUENCE [LARGE SCALE GENOMIC DNA]</scope>
    <source>
        <strain evidence="3">ATCC 15356 / DSM 50701 / NCIMB 9529 / HD100</strain>
    </source>
</reference>
<dbReference type="STRING" id="264462.Bd1474"/>
<evidence type="ECO:0000313" key="2">
    <source>
        <dbReference type="EMBL" id="CAE79358.1"/>
    </source>
</evidence>
<keyword evidence="1" id="KW-0732">Signal</keyword>
<organism evidence="2 3">
    <name type="scientific">Bdellovibrio bacteriovorus (strain ATCC 15356 / DSM 50701 / NCIMB 9529 / HD100)</name>
    <dbReference type="NCBI Taxonomy" id="264462"/>
    <lineage>
        <taxon>Bacteria</taxon>
        <taxon>Pseudomonadati</taxon>
        <taxon>Bdellovibrionota</taxon>
        <taxon>Bdellovibrionia</taxon>
        <taxon>Bdellovibrionales</taxon>
        <taxon>Pseudobdellovibrionaceae</taxon>
        <taxon>Bdellovibrio</taxon>
    </lineage>
</organism>
<sequence>MGGFMNKSLSILITIPFLCGTALAEPALKVKKGGRPAAASLKVKSSLVPTFDVYQKKVVKGKVEVFKVKNIPLLDVGEEREVQASEMSPLRLPASREVTLKETRRRESPVAIDFVLKPYNDVVNPAKSLTTADAFNKIPDVKILNPVAEPVTQDPLVQLAKLEDIQPNDYKLLQALIFLEIQKNYELAMGLFSELIEDPEHRIEALYHYAMTAKGLGLNSEFRQYMIQVAQETKSKEWQQKATEALVQNINTLETSDIALIDPLVIKHEMDITKNDDYQITRAKYYSDKGQLGLMEDALIFIGEKSPRYPEALLLNALFNYRQGKVEEATIYLEKLMTATDADKTSQLRSVGALTLARMQFQKSQYKEAFQSYLKVDKSNPLWLQAMVESAWTQILGEDYEGAAGNMFSLHTDFFKNAFSPESYVVRTVGYLNLCQYGDGVQVLNEMKKKYAPWKQKLAAYSTSHKDSSAYYETVKGWLKNSDLKEVDGLPRSFIVELARHPAYMSVQKQINAYEDEIVKFNRIALTLVKKERELIAKQNEANKELADAKRGLKGDSPSASTVAAVQKAEQKLLSYRIQFHIAKKARTSIKNLRATGMARIEKEKTVLRAQASQALKGRFDEMLAGLDKVLDQNDVLQYELYSGAGEHIRYQMAGGEINEKERPELKVQKEKSLNWKFKGEIWEDEVGHYRSSLKNVCAQEGQDGSVAGLSEQ</sequence>
<dbReference type="eggNOG" id="COG0457">
    <property type="taxonomic scope" value="Bacteria"/>
</dbReference>
<evidence type="ECO:0000313" key="3">
    <source>
        <dbReference type="Proteomes" id="UP000008080"/>
    </source>
</evidence>
<name>Q6MMZ5_BDEBA</name>
<accession>Q6MMZ5</accession>
<dbReference type="SUPFAM" id="SSF48452">
    <property type="entry name" value="TPR-like"/>
    <property type="match status" value="2"/>
</dbReference>
<dbReference type="KEGG" id="bba:Bd1474"/>
<feature type="signal peptide" evidence="1">
    <location>
        <begin position="1"/>
        <end position="24"/>
    </location>
</feature>
<gene>
    <name evidence="2" type="ordered locus">Bd1474</name>
</gene>